<reference evidence="3" key="1">
    <citation type="submission" date="2017-01" db="EMBL/GenBank/DDBJ databases">
        <authorList>
            <person name="Varghese N."/>
            <person name="Submissions S."/>
        </authorList>
    </citation>
    <scope>NUCLEOTIDE SEQUENCE [LARGE SCALE GENOMIC DNA]</scope>
    <source>
        <strain evidence="3">ATCC 700103</strain>
    </source>
</reference>
<proteinExistence type="predicted"/>
<keyword evidence="3" id="KW-1185">Reference proteome</keyword>
<dbReference type="CDD" id="cd07713">
    <property type="entry name" value="DHPS-like_MBL-fold"/>
    <property type="match status" value="1"/>
</dbReference>
<dbReference type="STRING" id="56779.SAMN05421834_11576"/>
<dbReference type="RefSeq" id="WP_076545443.1">
    <property type="nucleotide sequence ID" value="NZ_FTNC01000015.1"/>
</dbReference>
<accession>A0A1N6YWA6</accession>
<dbReference type="Pfam" id="PF00753">
    <property type="entry name" value="Lactamase_B"/>
    <property type="match status" value="1"/>
</dbReference>
<dbReference type="SUPFAM" id="SSF56281">
    <property type="entry name" value="Metallo-hydrolase/oxidoreductase"/>
    <property type="match status" value="1"/>
</dbReference>
<gene>
    <name evidence="2" type="ORF">SAMN05421834_11576</name>
</gene>
<dbReference type="EMBL" id="FTNC01000015">
    <property type="protein sequence ID" value="SIR18885.1"/>
    <property type="molecule type" value="Genomic_DNA"/>
</dbReference>
<evidence type="ECO:0000259" key="1">
    <source>
        <dbReference type="Pfam" id="PF00753"/>
    </source>
</evidence>
<name>A0A1N6YWA6_9FIRM</name>
<dbReference type="InterPro" id="IPR052926">
    <property type="entry name" value="Metallo-beta-lactamase_dom"/>
</dbReference>
<dbReference type="PANTHER" id="PTHR13754">
    <property type="entry name" value="METALLO-BETA-LACTAMASE SUPERFAMILY PROTEIN"/>
    <property type="match status" value="1"/>
</dbReference>
<dbReference type="InterPro" id="IPR036866">
    <property type="entry name" value="RibonucZ/Hydroxyglut_hydro"/>
</dbReference>
<sequence length="329" mass="36667">MKTRISPMLWPFLAVTSPLLIPFLIKKNSYYKNNKIRADKLNAQRIKKAESIELPEVESLKIKVLVEWKTKKDFSGDAGVSYLFSTEYGSMLFDIGHGGENDVLVSNAEIFDFDLNQIKALIVSHLHKDHMGGLKAAREKTVKVPEVLLPDSKINCYLPDTAEVDNLNPVIIEKPELLNAGIATTGPLARSLFFLGYTEEQALIINIKDKGLAIFTGCGHPTIELILDMVKKISDQPIYAIGGGLHFPLTEGRGNSFGFELQRIFGTGKPPWESLSESDLKKTIDTINKVEPEKVFLSGHDSCDYALNYFKKNLNAELKTLKAGDDLRI</sequence>
<dbReference type="AlphaFoldDB" id="A0A1N6YWA6"/>
<dbReference type="Proteomes" id="UP000185669">
    <property type="component" value="Unassembled WGS sequence"/>
</dbReference>
<dbReference type="GO" id="GO:0016740">
    <property type="term" value="F:transferase activity"/>
    <property type="evidence" value="ECO:0007669"/>
    <property type="project" value="TreeGrafter"/>
</dbReference>
<dbReference type="OrthoDB" id="9803916at2"/>
<organism evidence="2 3">
    <name type="scientific">Halanaerobium kushneri</name>
    <dbReference type="NCBI Taxonomy" id="56779"/>
    <lineage>
        <taxon>Bacteria</taxon>
        <taxon>Bacillati</taxon>
        <taxon>Bacillota</taxon>
        <taxon>Clostridia</taxon>
        <taxon>Halanaerobiales</taxon>
        <taxon>Halanaerobiaceae</taxon>
        <taxon>Halanaerobium</taxon>
    </lineage>
</organism>
<dbReference type="InterPro" id="IPR001279">
    <property type="entry name" value="Metallo-B-lactamas"/>
</dbReference>
<dbReference type="InterPro" id="IPR041712">
    <property type="entry name" value="DHPS-like_MBL-fold"/>
</dbReference>
<evidence type="ECO:0000313" key="3">
    <source>
        <dbReference type="Proteomes" id="UP000185669"/>
    </source>
</evidence>
<feature type="domain" description="Metallo-beta-lactamase" evidence="1">
    <location>
        <begin position="77"/>
        <end position="144"/>
    </location>
</feature>
<evidence type="ECO:0000313" key="2">
    <source>
        <dbReference type="EMBL" id="SIR18885.1"/>
    </source>
</evidence>
<protein>
    <submittedName>
        <fullName evidence="2">7,8-dihydropterin-6-yl-methyl-4-(Beta-D-ribofuranosyl)aminobenzene 5'-phosphate synthase</fullName>
    </submittedName>
</protein>
<dbReference type="PANTHER" id="PTHR13754:SF13">
    <property type="entry name" value="METALLO-BETA-LACTAMASE SUPERFAMILY PROTEIN (AFU_ORTHOLOGUE AFUA_3G07630)"/>
    <property type="match status" value="1"/>
</dbReference>
<dbReference type="Gene3D" id="3.60.15.10">
    <property type="entry name" value="Ribonuclease Z/Hydroxyacylglutathione hydrolase-like"/>
    <property type="match status" value="1"/>
</dbReference>